<name>A0ABN6F712_9BACT</name>
<evidence type="ECO:0000313" key="2">
    <source>
        <dbReference type="Proteomes" id="UP001320148"/>
    </source>
</evidence>
<dbReference type="EMBL" id="AP024488">
    <property type="protein sequence ID" value="BCS97307.1"/>
    <property type="molecule type" value="Genomic_DNA"/>
</dbReference>
<proteinExistence type="predicted"/>
<reference evidence="1 2" key="1">
    <citation type="submission" date="2021-02" db="EMBL/GenBank/DDBJ databases">
        <title>Complete genome of Desulfoluna sp. strain ASN36.</title>
        <authorList>
            <person name="Takahashi A."/>
            <person name="Kojima H."/>
            <person name="Fukui M."/>
        </authorList>
    </citation>
    <scope>NUCLEOTIDE SEQUENCE [LARGE SCALE GENOMIC DNA]</scope>
    <source>
        <strain evidence="1 2">ASN36</strain>
    </source>
</reference>
<sequence length="119" mass="12749">MTAQPTSFALFAYRQEPGCFIHVLLNGLDLHDKGHKVKIVIEGPATTLLPEIETLDAPLPSLFKQATDKGLMDGYCLACATKLGAKDGAKASGLAPLSDMNGHPSMARYVEQGFTVINF</sequence>
<dbReference type="InterPro" id="IPR027396">
    <property type="entry name" value="DsrEFH-like"/>
</dbReference>
<keyword evidence="2" id="KW-1185">Reference proteome</keyword>
<organism evidence="1 2">
    <name type="scientific">Desulfoluna limicola</name>
    <dbReference type="NCBI Taxonomy" id="2810562"/>
    <lineage>
        <taxon>Bacteria</taxon>
        <taxon>Pseudomonadati</taxon>
        <taxon>Thermodesulfobacteriota</taxon>
        <taxon>Desulfobacteria</taxon>
        <taxon>Desulfobacterales</taxon>
        <taxon>Desulfolunaceae</taxon>
        <taxon>Desulfoluna</taxon>
    </lineage>
</organism>
<evidence type="ECO:0000313" key="1">
    <source>
        <dbReference type="EMBL" id="BCS97307.1"/>
    </source>
</evidence>
<dbReference type="SUPFAM" id="SSF75169">
    <property type="entry name" value="DsrEFH-like"/>
    <property type="match status" value="1"/>
</dbReference>
<gene>
    <name evidence="1" type="ORF">DSLASN_29390</name>
</gene>
<dbReference type="RefSeq" id="WP_236888738.1">
    <property type="nucleotide sequence ID" value="NZ_AP024488.1"/>
</dbReference>
<accession>A0ABN6F712</accession>
<evidence type="ECO:0008006" key="3">
    <source>
        <dbReference type="Google" id="ProtNLM"/>
    </source>
</evidence>
<dbReference type="Proteomes" id="UP001320148">
    <property type="component" value="Chromosome"/>
</dbReference>
<protein>
    <recommendedName>
        <fullName evidence="3">Cytoplasmic protein</fullName>
    </recommendedName>
</protein>